<protein>
    <recommendedName>
        <fullName evidence="2">Arrestin-like N-terminal domain-containing protein</fullName>
    </recommendedName>
</protein>
<dbReference type="GO" id="GO:0070086">
    <property type="term" value="P:ubiquitin-dependent endocytosis"/>
    <property type="evidence" value="ECO:0007669"/>
    <property type="project" value="TreeGrafter"/>
</dbReference>
<dbReference type="GO" id="GO:0005829">
    <property type="term" value="C:cytosol"/>
    <property type="evidence" value="ECO:0007669"/>
    <property type="project" value="TreeGrafter"/>
</dbReference>
<dbReference type="CDD" id="cd22952">
    <property type="entry name" value="ART10-like"/>
    <property type="match status" value="1"/>
</dbReference>
<evidence type="ECO:0000256" key="1">
    <source>
        <dbReference type="SAM" id="MobiDB-lite"/>
    </source>
</evidence>
<dbReference type="GeneID" id="36586589"/>
<dbReference type="GO" id="GO:0031625">
    <property type="term" value="F:ubiquitin protein ligase binding"/>
    <property type="evidence" value="ECO:0007669"/>
    <property type="project" value="TreeGrafter"/>
</dbReference>
<dbReference type="InterPro" id="IPR011021">
    <property type="entry name" value="Arrestin-like_N"/>
</dbReference>
<accession>A0A2J6SUF6</accession>
<dbReference type="Proteomes" id="UP000235371">
    <property type="component" value="Unassembled WGS sequence"/>
</dbReference>
<dbReference type="InParanoid" id="A0A2J6SUF6"/>
<dbReference type="AlphaFoldDB" id="A0A2J6SUF6"/>
<dbReference type="Gene3D" id="2.60.40.640">
    <property type="match status" value="1"/>
</dbReference>
<dbReference type="GO" id="GO:0030674">
    <property type="term" value="F:protein-macromolecule adaptor activity"/>
    <property type="evidence" value="ECO:0007669"/>
    <property type="project" value="TreeGrafter"/>
</dbReference>
<feature type="domain" description="Arrestin-like N-terminal" evidence="2">
    <location>
        <begin position="3"/>
        <end position="199"/>
    </location>
</feature>
<proteinExistence type="predicted"/>
<dbReference type="SUPFAM" id="SSF81296">
    <property type="entry name" value="E set domains"/>
    <property type="match status" value="1"/>
</dbReference>
<dbReference type="InterPro" id="IPR014756">
    <property type="entry name" value="Ig_E-set"/>
</dbReference>
<organism evidence="3 4">
    <name type="scientific">Hyaloscypha bicolor E</name>
    <dbReference type="NCBI Taxonomy" id="1095630"/>
    <lineage>
        <taxon>Eukaryota</taxon>
        <taxon>Fungi</taxon>
        <taxon>Dikarya</taxon>
        <taxon>Ascomycota</taxon>
        <taxon>Pezizomycotina</taxon>
        <taxon>Leotiomycetes</taxon>
        <taxon>Helotiales</taxon>
        <taxon>Hyaloscyphaceae</taxon>
        <taxon>Hyaloscypha</taxon>
        <taxon>Hyaloscypha bicolor</taxon>
    </lineage>
</organism>
<feature type="compositionally biased region" description="Acidic residues" evidence="1">
    <location>
        <begin position="409"/>
        <end position="420"/>
    </location>
</feature>
<evidence type="ECO:0000313" key="4">
    <source>
        <dbReference type="Proteomes" id="UP000235371"/>
    </source>
</evidence>
<dbReference type="GO" id="GO:0005886">
    <property type="term" value="C:plasma membrane"/>
    <property type="evidence" value="ECO:0007669"/>
    <property type="project" value="TreeGrafter"/>
</dbReference>
<feature type="region of interest" description="Disordered" evidence="1">
    <location>
        <begin position="384"/>
        <end position="430"/>
    </location>
</feature>
<dbReference type="RefSeq" id="XP_024731316.1">
    <property type="nucleotide sequence ID" value="XM_024878512.1"/>
</dbReference>
<dbReference type="InterPro" id="IPR014752">
    <property type="entry name" value="Arrestin-like_C"/>
</dbReference>
<evidence type="ECO:0000259" key="2">
    <source>
        <dbReference type="Pfam" id="PF00339"/>
    </source>
</evidence>
<dbReference type="STRING" id="1095630.A0A2J6SUF6"/>
<keyword evidence="4" id="KW-1185">Reference proteome</keyword>
<gene>
    <name evidence="3" type="ORF">K444DRAFT_598009</name>
</gene>
<dbReference type="EMBL" id="KZ613865">
    <property type="protein sequence ID" value="PMD54412.1"/>
    <property type="molecule type" value="Genomic_DNA"/>
</dbReference>
<dbReference type="InterPro" id="IPR050357">
    <property type="entry name" value="Arrestin_domain-protein"/>
</dbReference>
<name>A0A2J6SUF6_9HELO</name>
<dbReference type="PANTHER" id="PTHR11188:SF166">
    <property type="entry name" value="ARRESTIN (OR S-ANTIGEN), N-TERMINAL DOMAIN PROTEIN (AFU_ORTHOLOGUE AFUA_7G02050)"/>
    <property type="match status" value="1"/>
</dbReference>
<dbReference type="OrthoDB" id="3365616at2759"/>
<sequence length="430" mass="48262">MSVQIQLDDNKSSYTNLDFINGRIVLSLGHDESVSAVVVKLEGESKSAIERAQGTGRYPSSALVTKNDQRAGFQRQGVATEKHKILYEVSQVFPNQNSTAGGGKTTDPVYTLRAGQHEYPFKFKIPLENGCSHLPSRENRPNYDPGAFWEEEGRPHLPYRHVKRVLPPSLAGLGIQAEIRYYIKVTVHRPSRFKGNKRSEHPFRFIPLDPPKILTSSKEVYARRPYIFQAGPRGEVDARLPSPAVLTWDQNIPLRIILRKSDENEEQLYLAFLQLRLFDFTEIRASDVVRVKTNARTILSLDGLAIPIWAPSEMDTMLDSTLWDRLLLPSTVEPSFETCNLRRTYDLEVGVGLGYRGTQNAQAQTVFVPLRFQIEIFSGTAASFSSGDAQSDAPLPPTYDFSSEPENNATEEVDPDELPGYEDATRSNTS</sequence>
<reference evidence="3 4" key="1">
    <citation type="submission" date="2016-04" db="EMBL/GenBank/DDBJ databases">
        <title>A degradative enzymes factory behind the ericoid mycorrhizal symbiosis.</title>
        <authorList>
            <consortium name="DOE Joint Genome Institute"/>
            <person name="Martino E."/>
            <person name="Morin E."/>
            <person name="Grelet G."/>
            <person name="Kuo A."/>
            <person name="Kohler A."/>
            <person name="Daghino S."/>
            <person name="Barry K."/>
            <person name="Choi C."/>
            <person name="Cichocki N."/>
            <person name="Clum A."/>
            <person name="Copeland A."/>
            <person name="Hainaut M."/>
            <person name="Haridas S."/>
            <person name="Labutti K."/>
            <person name="Lindquist E."/>
            <person name="Lipzen A."/>
            <person name="Khouja H.-R."/>
            <person name="Murat C."/>
            <person name="Ohm R."/>
            <person name="Olson A."/>
            <person name="Spatafora J."/>
            <person name="Veneault-Fourrey C."/>
            <person name="Henrissat B."/>
            <person name="Grigoriev I."/>
            <person name="Martin F."/>
            <person name="Perotto S."/>
        </authorList>
    </citation>
    <scope>NUCLEOTIDE SEQUENCE [LARGE SCALE GENOMIC DNA]</scope>
    <source>
        <strain evidence="3 4">E</strain>
    </source>
</reference>
<dbReference type="Pfam" id="PF00339">
    <property type="entry name" value="Arrestin_N"/>
    <property type="match status" value="1"/>
</dbReference>
<dbReference type="PANTHER" id="PTHR11188">
    <property type="entry name" value="ARRESTIN DOMAIN CONTAINING PROTEIN"/>
    <property type="match status" value="1"/>
</dbReference>
<evidence type="ECO:0000313" key="3">
    <source>
        <dbReference type="EMBL" id="PMD54412.1"/>
    </source>
</evidence>